<comment type="cofactor">
    <cofactor evidence="4 5">
        <name>pyridoxal 5'-phosphate</name>
        <dbReference type="ChEBI" id="CHEBI:597326"/>
    </cofactor>
</comment>
<keyword evidence="3 4" id="KW-0663">Pyridoxal phosphate</keyword>
<dbReference type="SUPFAM" id="SSF53383">
    <property type="entry name" value="PLP-dependent transferases"/>
    <property type="match status" value="1"/>
</dbReference>
<comment type="caution">
    <text evidence="4">Lacks conserved residue(s) required for the propagation of feature annotation.</text>
</comment>
<evidence type="ECO:0000256" key="3">
    <source>
        <dbReference type="ARBA" id="ARBA00022898"/>
    </source>
</evidence>
<dbReference type="UniPathway" id="UPA00253">
    <property type="reaction ID" value="UER00329"/>
</dbReference>
<comment type="function">
    <text evidence="4 5">Catalyzes the cleavage of L-kynurenine (L-Kyn) and L-3-hydroxykynurenine (L-3OHKyn) into anthranilic acid (AA) and 3-hydroxyanthranilic acid (3-OHAA), respectively.</text>
</comment>
<comment type="subunit">
    <text evidence="4 5">Homodimer.</text>
</comment>
<organism evidence="7 8">
    <name type="scientific">Elsinoe australis</name>
    <dbReference type="NCBI Taxonomy" id="40998"/>
    <lineage>
        <taxon>Eukaryota</taxon>
        <taxon>Fungi</taxon>
        <taxon>Dikarya</taxon>
        <taxon>Ascomycota</taxon>
        <taxon>Pezizomycotina</taxon>
        <taxon>Dothideomycetes</taxon>
        <taxon>Dothideomycetidae</taxon>
        <taxon>Myriangiales</taxon>
        <taxon>Elsinoaceae</taxon>
        <taxon>Elsinoe</taxon>
    </lineage>
</organism>
<evidence type="ECO:0000256" key="4">
    <source>
        <dbReference type="HAMAP-Rule" id="MF_03017"/>
    </source>
</evidence>
<dbReference type="InterPro" id="IPR015421">
    <property type="entry name" value="PyrdxlP-dep_Trfase_major"/>
</dbReference>
<dbReference type="EC" id="3.7.1.3" evidence="4 5"/>
<dbReference type="Pfam" id="PF22580">
    <property type="entry name" value="KYNU_C"/>
    <property type="match status" value="1"/>
</dbReference>
<accession>A0A2P8A644</accession>
<dbReference type="GO" id="GO:0005737">
    <property type="term" value="C:cytoplasm"/>
    <property type="evidence" value="ECO:0007669"/>
    <property type="project" value="UniProtKB-SubCell"/>
</dbReference>
<feature type="binding site" evidence="4">
    <location>
        <position position="131"/>
    </location>
    <ligand>
        <name>pyridoxal 5'-phosphate</name>
        <dbReference type="ChEBI" id="CHEBI:597326"/>
    </ligand>
</feature>
<gene>
    <name evidence="4" type="primary">BNA5</name>
    <name evidence="7" type="ORF">B9Z65_4810</name>
</gene>
<feature type="binding site" evidence="4">
    <location>
        <position position="245"/>
    </location>
    <ligand>
        <name>pyridoxal 5'-phosphate</name>
        <dbReference type="ChEBI" id="CHEBI:597326"/>
    </ligand>
</feature>
<dbReference type="STRING" id="40998.A0A2P8A644"/>
<keyword evidence="2 4" id="KW-0378">Hydrolase</keyword>
<comment type="subcellular location">
    <subcellularLocation>
        <location evidence="4 5">Cytoplasm</location>
    </subcellularLocation>
</comment>
<dbReference type="EMBL" id="NHZQ01000066">
    <property type="protein sequence ID" value="PSK55932.1"/>
    <property type="molecule type" value="Genomic_DNA"/>
</dbReference>
<dbReference type="Gene3D" id="3.90.1150.10">
    <property type="entry name" value="Aspartate Aminotransferase, domain 1"/>
    <property type="match status" value="1"/>
</dbReference>
<keyword evidence="8" id="KW-1185">Reference proteome</keyword>
<sequence length="491" mass="53884">MASDMDKFSDAYAAYLDSKDSLREFRDQFIIPTKGQLKRTNLEGSGEPIKKTDVGLCTYLCGNSLGLQPRLVSQYTAAYHDTWATKGVYGHFKEIKDSPLDTWVNADEDVMEDMSKIVGAQKDETVVMQTLTANLHFAMISFYRPTKERYKIILEGKAFPSDHYAIQSQIQHHGHDPTDAMVLLEPPSPTKPTLSTAHILSIIDTHAASTALLLLPGVQFYTGQLFDIPTITSYAHSKGITVGWDLAHAVGNVPLALHDWNVDFAVWCNYKYMNCGPGAIGGFFVHSRHSHPPSDSAPLPRLAGWWGSSKSSRFAMTNTFEPIPGAGGWQLSNPSIADLTAVRASLDVFKQTSIGALREKSRGLTQYLQDLLEGLLEREDGESGLSGGRSFQIITPLDPEQRGAQLSLRLAPGLLDGVMEVLEEEGVVVDERRPDVIRVAPAPLYNNAEDVLRFVRVFGEACRTVREGSKGNGGGLMVQGGSDQKGWSEVK</sequence>
<feature type="modified residue" description="N6-(pyridoxal phosphate)lysine" evidence="4">
    <location>
        <position position="271"/>
    </location>
</feature>
<evidence type="ECO:0000313" key="7">
    <source>
        <dbReference type="EMBL" id="PSK55932.1"/>
    </source>
</evidence>
<dbReference type="GO" id="GO:0034354">
    <property type="term" value="P:'de novo' NAD+ biosynthetic process from L-tryptophan"/>
    <property type="evidence" value="ECO:0007669"/>
    <property type="project" value="UniProtKB-UniRule"/>
</dbReference>
<dbReference type="NCBIfam" id="TIGR01814">
    <property type="entry name" value="kynureninase"/>
    <property type="match status" value="1"/>
</dbReference>
<dbReference type="InterPro" id="IPR015424">
    <property type="entry name" value="PyrdxlP-dep_Trfase"/>
</dbReference>
<protein>
    <recommendedName>
        <fullName evidence="4 5">Kynureninase</fullName>
        <ecNumber evidence="4 5">3.7.1.3</ecNumber>
    </recommendedName>
    <alternativeName>
        <fullName evidence="4">Biosynthesis of nicotinic acid protein 5</fullName>
    </alternativeName>
    <alternativeName>
        <fullName evidence="4">L-kynurenine hydrolase</fullName>
    </alternativeName>
</protein>
<dbReference type="GO" id="GO:0019805">
    <property type="term" value="P:quinolinate biosynthetic process"/>
    <property type="evidence" value="ECO:0007669"/>
    <property type="project" value="UniProtKB-UniRule"/>
</dbReference>
<evidence type="ECO:0000256" key="6">
    <source>
        <dbReference type="SAM" id="MobiDB-lite"/>
    </source>
</evidence>
<dbReference type="Gene3D" id="3.40.640.10">
    <property type="entry name" value="Type I PLP-dependent aspartate aminotransferase-like (Major domain)"/>
    <property type="match status" value="1"/>
</dbReference>
<keyword evidence="4 5" id="KW-0963">Cytoplasm</keyword>
<dbReference type="PIRSF" id="PIRSF038800">
    <property type="entry name" value="KYNU"/>
    <property type="match status" value="1"/>
</dbReference>
<dbReference type="PANTHER" id="PTHR14084">
    <property type="entry name" value="KYNURENINASE"/>
    <property type="match status" value="1"/>
</dbReference>
<keyword evidence="1 4" id="KW-0662">Pyridine nucleotide biosynthesis</keyword>
<evidence type="ECO:0000256" key="2">
    <source>
        <dbReference type="ARBA" id="ARBA00022801"/>
    </source>
</evidence>
<dbReference type="GO" id="GO:0030170">
    <property type="term" value="F:pyridoxal phosphate binding"/>
    <property type="evidence" value="ECO:0007669"/>
    <property type="project" value="UniProtKB-UniRule"/>
</dbReference>
<dbReference type="GO" id="GO:0030429">
    <property type="term" value="F:kynureninase activity"/>
    <property type="evidence" value="ECO:0007669"/>
    <property type="project" value="UniProtKB-UniRule"/>
</dbReference>
<evidence type="ECO:0000256" key="5">
    <source>
        <dbReference type="PIRNR" id="PIRNR038800"/>
    </source>
</evidence>
<comment type="catalytic activity">
    <reaction evidence="5">
        <text>3-hydroxy-L-kynurenine + H2O = 3-hydroxyanthranilate + L-alanine + H(+)</text>
        <dbReference type="Rhea" id="RHEA:25143"/>
        <dbReference type="ChEBI" id="CHEBI:15377"/>
        <dbReference type="ChEBI" id="CHEBI:15378"/>
        <dbReference type="ChEBI" id="CHEBI:36559"/>
        <dbReference type="ChEBI" id="CHEBI:57972"/>
        <dbReference type="ChEBI" id="CHEBI:58125"/>
        <dbReference type="EC" id="3.7.1.3"/>
    </reaction>
</comment>
<dbReference type="AlphaFoldDB" id="A0A2P8A644"/>
<dbReference type="InterPro" id="IPR010111">
    <property type="entry name" value="Kynureninase"/>
</dbReference>
<name>A0A2P8A644_9PEZI</name>
<dbReference type="HAMAP" id="MF_01970">
    <property type="entry name" value="Kynureninase"/>
    <property type="match status" value="1"/>
</dbReference>
<dbReference type="GO" id="GO:0097053">
    <property type="term" value="P:L-kynurenine catabolic process"/>
    <property type="evidence" value="ECO:0007669"/>
    <property type="project" value="UniProtKB-UniRule"/>
</dbReference>
<feature type="binding site" evidence="4">
    <location>
        <begin position="159"/>
        <end position="162"/>
    </location>
    <ligand>
        <name>pyridoxal 5'-phosphate</name>
        <dbReference type="ChEBI" id="CHEBI:597326"/>
    </ligand>
</feature>
<feature type="binding site" evidence="4">
    <location>
        <position position="333"/>
    </location>
    <ligand>
        <name>pyridoxal 5'-phosphate</name>
        <dbReference type="ChEBI" id="CHEBI:597326"/>
    </ligand>
</feature>
<feature type="binding site" evidence="4">
    <location>
        <position position="248"/>
    </location>
    <ligand>
        <name>pyridoxal 5'-phosphate</name>
        <dbReference type="ChEBI" id="CHEBI:597326"/>
    </ligand>
</feature>
<comment type="pathway">
    <text evidence="4 5">Amino-acid degradation; L-kynurenine degradation; L-alanine and anthranilate from L-kynurenine: step 1/1.</text>
</comment>
<dbReference type="GO" id="GO:0043420">
    <property type="term" value="P:anthranilate metabolic process"/>
    <property type="evidence" value="ECO:0007669"/>
    <property type="project" value="UniProtKB-UniRule"/>
</dbReference>
<dbReference type="UniPathway" id="UPA00334">
    <property type="reaction ID" value="UER00455"/>
</dbReference>
<dbReference type="FunFam" id="3.40.640.10:FF:000031">
    <property type="entry name" value="Kynureninase"/>
    <property type="match status" value="1"/>
</dbReference>
<evidence type="ECO:0000256" key="1">
    <source>
        <dbReference type="ARBA" id="ARBA00022642"/>
    </source>
</evidence>
<comment type="caution">
    <text evidence="7">The sequence shown here is derived from an EMBL/GenBank/DDBJ whole genome shotgun (WGS) entry which is preliminary data.</text>
</comment>
<evidence type="ECO:0000313" key="8">
    <source>
        <dbReference type="Proteomes" id="UP000243723"/>
    </source>
</evidence>
<feature type="region of interest" description="Disordered" evidence="6">
    <location>
        <begin position="469"/>
        <end position="491"/>
    </location>
</feature>
<feature type="binding site" evidence="4">
    <location>
        <position position="132"/>
    </location>
    <ligand>
        <name>pyridoxal 5'-phosphate</name>
        <dbReference type="ChEBI" id="CHEBI:597326"/>
    </ligand>
</feature>
<comment type="catalytic activity">
    <reaction evidence="4 5">
        <text>L-kynurenine + H2O = anthranilate + L-alanine + H(+)</text>
        <dbReference type="Rhea" id="RHEA:16813"/>
        <dbReference type="ChEBI" id="CHEBI:15377"/>
        <dbReference type="ChEBI" id="CHEBI:15378"/>
        <dbReference type="ChEBI" id="CHEBI:16567"/>
        <dbReference type="ChEBI" id="CHEBI:57959"/>
        <dbReference type="ChEBI" id="CHEBI:57972"/>
        <dbReference type="EC" id="3.7.1.3"/>
    </reaction>
</comment>
<proteinExistence type="inferred from homology"/>
<comment type="pathway">
    <text evidence="4 5">Cofactor biosynthesis; NAD(+) biosynthesis; quinolinate from L-kynurenine: step 2/3.</text>
</comment>
<dbReference type="OrthoDB" id="5978656at2759"/>
<dbReference type="GO" id="GO:0019441">
    <property type="term" value="P:L-tryptophan catabolic process to kynurenine"/>
    <property type="evidence" value="ECO:0007669"/>
    <property type="project" value="TreeGrafter"/>
</dbReference>
<dbReference type="InterPro" id="IPR015422">
    <property type="entry name" value="PyrdxlP-dep_Trfase_small"/>
</dbReference>
<feature type="binding site" evidence="4">
    <location>
        <position position="305"/>
    </location>
    <ligand>
        <name>pyridoxal 5'-phosphate</name>
        <dbReference type="ChEBI" id="CHEBI:597326"/>
    </ligand>
</feature>
<reference evidence="7 8" key="1">
    <citation type="submission" date="2017-05" db="EMBL/GenBank/DDBJ databases">
        <title>Draft genome sequence of Elsinoe australis.</title>
        <authorList>
            <person name="Cheng Q."/>
        </authorList>
    </citation>
    <scope>NUCLEOTIDE SEQUENCE [LARGE SCALE GENOMIC DNA]</scope>
    <source>
        <strain evidence="7 8">NL1</strain>
    </source>
</reference>
<dbReference type="Proteomes" id="UP000243723">
    <property type="component" value="Unassembled WGS sequence"/>
</dbReference>
<dbReference type="PANTHER" id="PTHR14084:SF0">
    <property type="entry name" value="KYNURENINASE"/>
    <property type="match status" value="1"/>
</dbReference>
<feature type="binding site" evidence="4">
    <location>
        <position position="270"/>
    </location>
    <ligand>
        <name>pyridoxal 5'-phosphate</name>
        <dbReference type="ChEBI" id="CHEBI:597326"/>
    </ligand>
</feature>
<comment type="similarity">
    <text evidence="4 5">Belongs to the kynureninase family.</text>
</comment>